<accession>A0A0N1I932</accession>
<dbReference type="VEuPathDB" id="TriTrypDB:Lsey_0021_0290"/>
<feature type="compositionally biased region" description="Pro residues" evidence="1">
    <location>
        <begin position="177"/>
        <end position="188"/>
    </location>
</feature>
<keyword evidence="2" id="KW-0812">Transmembrane</keyword>
<sequence>MPNSASATGPAAGRNGSGSRTLTAAHALHYAPLPLRVVNEDYALVAGFLGGALIFVVYVGVLICLRCLQQAQTAQRTWQTRRPLPASAQPHNGNGDSGEAHQRGAESTYASPPRQPPQLRCGTPSPAPHHIPKQPPQAAAAAARSADASTQRLCGEPPGTAMPYERGVPPLRAADPPAAPQPPPRRRG</sequence>
<dbReference type="AlphaFoldDB" id="A0A0N1I932"/>
<reference evidence="3 4" key="1">
    <citation type="journal article" date="2015" name="PLoS Pathog.">
        <title>Leptomonas seymouri: Adaptations to the Dixenous Life Cycle Analyzed by Genome Sequencing, Transcriptome Profiling and Co-infection with Leishmania donovani.</title>
        <authorList>
            <person name="Kraeva N."/>
            <person name="Butenko A."/>
            <person name="Hlavacova J."/>
            <person name="Kostygov A."/>
            <person name="Myskova J."/>
            <person name="Grybchuk D."/>
            <person name="Lestinova T."/>
            <person name="Votypka J."/>
            <person name="Volf P."/>
            <person name="Opperdoes F."/>
            <person name="Flegontov P."/>
            <person name="Lukes J."/>
            <person name="Yurchenko V."/>
        </authorList>
    </citation>
    <scope>NUCLEOTIDE SEQUENCE [LARGE SCALE GENOMIC DNA]</scope>
    <source>
        <strain evidence="3 4">ATCC 30220</strain>
    </source>
</reference>
<evidence type="ECO:0000313" key="4">
    <source>
        <dbReference type="Proteomes" id="UP000038009"/>
    </source>
</evidence>
<proteinExistence type="predicted"/>
<dbReference type="OrthoDB" id="10631560at2759"/>
<keyword evidence="4" id="KW-1185">Reference proteome</keyword>
<organism evidence="3 4">
    <name type="scientific">Leptomonas seymouri</name>
    <dbReference type="NCBI Taxonomy" id="5684"/>
    <lineage>
        <taxon>Eukaryota</taxon>
        <taxon>Discoba</taxon>
        <taxon>Euglenozoa</taxon>
        <taxon>Kinetoplastea</taxon>
        <taxon>Metakinetoplastina</taxon>
        <taxon>Trypanosomatida</taxon>
        <taxon>Trypanosomatidae</taxon>
        <taxon>Leishmaniinae</taxon>
        <taxon>Leptomonas</taxon>
    </lineage>
</organism>
<evidence type="ECO:0000256" key="2">
    <source>
        <dbReference type="SAM" id="Phobius"/>
    </source>
</evidence>
<dbReference type="Proteomes" id="UP000038009">
    <property type="component" value="Unassembled WGS sequence"/>
</dbReference>
<evidence type="ECO:0000256" key="1">
    <source>
        <dbReference type="SAM" id="MobiDB-lite"/>
    </source>
</evidence>
<comment type="caution">
    <text evidence="3">The sequence shown here is derived from an EMBL/GenBank/DDBJ whole genome shotgun (WGS) entry which is preliminary data.</text>
</comment>
<protein>
    <submittedName>
        <fullName evidence="3">Uncharacterized protein</fullName>
    </submittedName>
</protein>
<feature type="transmembrane region" description="Helical" evidence="2">
    <location>
        <begin position="42"/>
        <end position="68"/>
    </location>
</feature>
<feature type="compositionally biased region" description="Pro residues" evidence="1">
    <location>
        <begin position="125"/>
        <end position="135"/>
    </location>
</feature>
<gene>
    <name evidence="3" type="ORF">ABL78_1328</name>
</gene>
<evidence type="ECO:0000313" key="3">
    <source>
        <dbReference type="EMBL" id="KPI89560.1"/>
    </source>
</evidence>
<feature type="compositionally biased region" description="Low complexity" evidence="1">
    <location>
        <begin position="136"/>
        <end position="148"/>
    </location>
</feature>
<keyword evidence="2" id="KW-0472">Membrane</keyword>
<name>A0A0N1I932_LEPSE</name>
<dbReference type="OMA" id="HYARGMQ"/>
<dbReference type="EMBL" id="LJSK01000021">
    <property type="protein sequence ID" value="KPI89560.1"/>
    <property type="molecule type" value="Genomic_DNA"/>
</dbReference>
<keyword evidence="2" id="KW-1133">Transmembrane helix</keyword>
<feature type="region of interest" description="Disordered" evidence="1">
    <location>
        <begin position="76"/>
        <end position="188"/>
    </location>
</feature>